<feature type="non-terminal residue" evidence="2">
    <location>
        <position position="1"/>
    </location>
</feature>
<accession>A0A2I0KPS4</accession>
<evidence type="ECO:0000256" key="1">
    <source>
        <dbReference type="SAM" id="MobiDB-lite"/>
    </source>
</evidence>
<sequence length="105" mass="11842">AQYPDASKQGTSSHRGTVSEQSPDPKGGVFYNLWLHPIIEYATKEGQAISTPFWPTGSRHEDSWPKLELQFMTRQSEANSRTWEHGLQKGSMVLQKAQKGNQKGR</sequence>
<gene>
    <name evidence="2" type="ORF">CRG98_009147</name>
</gene>
<name>A0A2I0KPS4_PUNGR</name>
<evidence type="ECO:0000313" key="3">
    <source>
        <dbReference type="Proteomes" id="UP000233551"/>
    </source>
</evidence>
<proteinExistence type="predicted"/>
<dbReference type="AlphaFoldDB" id="A0A2I0KPS4"/>
<feature type="region of interest" description="Disordered" evidence="1">
    <location>
        <begin position="1"/>
        <end position="26"/>
    </location>
</feature>
<feature type="compositionally biased region" description="Polar residues" evidence="1">
    <location>
        <begin position="8"/>
        <end position="22"/>
    </location>
</feature>
<feature type="region of interest" description="Disordered" evidence="1">
    <location>
        <begin position="79"/>
        <end position="105"/>
    </location>
</feature>
<comment type="caution">
    <text evidence="2">The sequence shown here is derived from an EMBL/GenBank/DDBJ whole genome shotgun (WGS) entry which is preliminary data.</text>
</comment>
<reference evidence="2 3" key="1">
    <citation type="submission" date="2017-11" db="EMBL/GenBank/DDBJ databases">
        <title>De-novo sequencing of pomegranate (Punica granatum L.) genome.</title>
        <authorList>
            <person name="Akparov Z."/>
            <person name="Amiraslanov A."/>
            <person name="Hajiyeva S."/>
            <person name="Abbasov M."/>
            <person name="Kaur K."/>
            <person name="Hamwieh A."/>
            <person name="Solovyev V."/>
            <person name="Salamov A."/>
            <person name="Braich B."/>
            <person name="Kosarev P."/>
            <person name="Mahmoud A."/>
            <person name="Hajiyev E."/>
            <person name="Babayeva S."/>
            <person name="Izzatullayeva V."/>
            <person name="Mammadov A."/>
            <person name="Mammadov A."/>
            <person name="Sharifova S."/>
            <person name="Ojaghi J."/>
            <person name="Eynullazada K."/>
            <person name="Bayramov B."/>
            <person name="Abdulazimova A."/>
            <person name="Shahmuradov I."/>
        </authorList>
    </citation>
    <scope>NUCLEOTIDE SEQUENCE [LARGE SCALE GENOMIC DNA]</scope>
    <source>
        <strain evidence="3">cv. AG2017</strain>
        <tissue evidence="2">Leaf</tissue>
    </source>
</reference>
<evidence type="ECO:0000313" key="2">
    <source>
        <dbReference type="EMBL" id="PKI70477.1"/>
    </source>
</evidence>
<keyword evidence="3" id="KW-1185">Reference proteome</keyword>
<dbReference type="Proteomes" id="UP000233551">
    <property type="component" value="Unassembled WGS sequence"/>
</dbReference>
<protein>
    <submittedName>
        <fullName evidence="2">Uncharacterized protein</fullName>
    </submittedName>
</protein>
<dbReference type="EMBL" id="PGOL01000443">
    <property type="protein sequence ID" value="PKI70477.1"/>
    <property type="molecule type" value="Genomic_DNA"/>
</dbReference>
<organism evidence="2 3">
    <name type="scientific">Punica granatum</name>
    <name type="common">Pomegranate</name>
    <dbReference type="NCBI Taxonomy" id="22663"/>
    <lineage>
        <taxon>Eukaryota</taxon>
        <taxon>Viridiplantae</taxon>
        <taxon>Streptophyta</taxon>
        <taxon>Embryophyta</taxon>
        <taxon>Tracheophyta</taxon>
        <taxon>Spermatophyta</taxon>
        <taxon>Magnoliopsida</taxon>
        <taxon>eudicotyledons</taxon>
        <taxon>Gunneridae</taxon>
        <taxon>Pentapetalae</taxon>
        <taxon>rosids</taxon>
        <taxon>malvids</taxon>
        <taxon>Myrtales</taxon>
        <taxon>Lythraceae</taxon>
        <taxon>Punica</taxon>
    </lineage>
</organism>